<evidence type="ECO:0000256" key="10">
    <source>
        <dbReference type="ARBA" id="ARBA00023128"/>
    </source>
</evidence>
<dbReference type="PANTHER" id="PTHR45688:SF3">
    <property type="entry name" value="ALANINE--GLYOXYLATE AMINOTRANSFERASE 2, MITOCHONDRIAL"/>
    <property type="match status" value="1"/>
</dbReference>
<keyword evidence="10" id="KW-0496">Mitochondrion</keyword>
<feature type="region of interest" description="Disordered" evidence="12">
    <location>
        <begin position="20"/>
        <end position="47"/>
    </location>
</feature>
<name>A0AAV1IJ51_9CHLO</name>
<evidence type="ECO:0000256" key="7">
    <source>
        <dbReference type="ARBA" id="ARBA00022679"/>
    </source>
</evidence>
<keyword evidence="6 13" id="KW-0032">Aminotransferase</keyword>
<comment type="subcellular location">
    <subcellularLocation>
        <location evidence="2">Mitochondrion</location>
    </subcellularLocation>
</comment>
<dbReference type="GO" id="GO:0019481">
    <property type="term" value="P:L-alanine catabolic process, by transamination"/>
    <property type="evidence" value="ECO:0007669"/>
    <property type="project" value="TreeGrafter"/>
</dbReference>
<evidence type="ECO:0000256" key="1">
    <source>
        <dbReference type="ARBA" id="ARBA00001933"/>
    </source>
</evidence>
<keyword evidence="7" id="KW-0808">Transferase</keyword>
<evidence type="ECO:0000256" key="8">
    <source>
        <dbReference type="ARBA" id="ARBA00022898"/>
    </source>
</evidence>
<evidence type="ECO:0000256" key="5">
    <source>
        <dbReference type="ARBA" id="ARBA00013049"/>
    </source>
</evidence>
<evidence type="ECO:0000256" key="6">
    <source>
        <dbReference type="ARBA" id="ARBA00022576"/>
    </source>
</evidence>
<evidence type="ECO:0000256" key="3">
    <source>
        <dbReference type="ARBA" id="ARBA00008954"/>
    </source>
</evidence>
<sequence length="472" mass="51075">MRVGRALILAQRGRLASAGQRWRSSMPAVEPSEPQLPPFNHTPAPYQGPSKEEVYALRKQYLSPALFHHFKDPIMITEGKMQYLYDDKGRRYLDAFAGIVTVSVGHCHPGVVDAVKRQSELLQHTTTIYLNPQIALYAKELTDRLPGNLKVAYFVNSGSEANDMAMMMARLYSGNYDILALRNCYHGMSEGTMGVTAHSTWKFNVPQGFGIRHTLNPNPYTGAFGNDGKRYAEDVKDVISTSTPGGVAGFIAETIQGVGGSVPLADGYLPAVYDMVREAGGVCIADEVQTGFGRTGTNYWGFQNQGVVPDIVTMAKGIGNGLPLAAVVTTPEIAQTLAQRLHFNTYGGNPVCCAGGRAVLQAVDEDGIQANAAKVGDLLLERMRGLQEKHSIIGDVRGQGLMLGVEMVKDRASKEPAAAETGQVMQRLRELGVLIGKGGLHGNVFRIKPPMCITTDDAEFLTEAFDLALSEL</sequence>
<dbReference type="Gene3D" id="3.40.640.10">
    <property type="entry name" value="Type I PLP-dependent aspartate aminotransferase-like (Major domain)"/>
    <property type="match status" value="1"/>
</dbReference>
<dbReference type="InterPro" id="IPR015422">
    <property type="entry name" value="PyrdxlP-dep_Trfase_small"/>
</dbReference>
<dbReference type="GO" id="GO:0008453">
    <property type="term" value="F:alanine-glyoxylate transaminase activity"/>
    <property type="evidence" value="ECO:0007669"/>
    <property type="project" value="UniProtKB-EC"/>
</dbReference>
<dbReference type="EMBL" id="CAUYUE010000015">
    <property type="protein sequence ID" value="CAK0786851.1"/>
    <property type="molecule type" value="Genomic_DNA"/>
</dbReference>
<dbReference type="SUPFAM" id="SSF53383">
    <property type="entry name" value="PLP-dependent transferases"/>
    <property type="match status" value="1"/>
</dbReference>
<dbReference type="GO" id="GO:0009436">
    <property type="term" value="P:glyoxylate catabolic process"/>
    <property type="evidence" value="ECO:0007669"/>
    <property type="project" value="TreeGrafter"/>
</dbReference>
<dbReference type="InterPro" id="IPR005814">
    <property type="entry name" value="Aminotrans_3"/>
</dbReference>
<keyword evidence="8 11" id="KW-0663">Pyridoxal phosphate</keyword>
<dbReference type="Pfam" id="PF00202">
    <property type="entry name" value="Aminotran_3"/>
    <property type="match status" value="1"/>
</dbReference>
<proteinExistence type="inferred from homology"/>
<dbReference type="EC" id="2.6.1.44" evidence="5"/>
<dbReference type="Gene3D" id="3.90.1150.10">
    <property type="entry name" value="Aspartate Aminotransferase, domain 1"/>
    <property type="match status" value="1"/>
</dbReference>
<protein>
    <recommendedName>
        <fullName evidence="5">alanine--glyoxylate transaminase</fullName>
        <ecNumber evidence="5">2.6.1.44</ecNumber>
    </recommendedName>
</protein>
<comment type="subunit">
    <text evidence="4">Homotetramer.</text>
</comment>
<evidence type="ECO:0000313" key="14">
    <source>
        <dbReference type="Proteomes" id="UP001314263"/>
    </source>
</evidence>
<dbReference type="AlphaFoldDB" id="A0AAV1IJ51"/>
<dbReference type="GO" id="GO:0005739">
    <property type="term" value="C:mitochondrion"/>
    <property type="evidence" value="ECO:0007669"/>
    <property type="project" value="UniProtKB-SubCell"/>
</dbReference>
<comment type="similarity">
    <text evidence="3 11">Belongs to the class-III pyridoxal-phosphate-dependent aminotransferase family.</text>
</comment>
<evidence type="ECO:0000256" key="9">
    <source>
        <dbReference type="ARBA" id="ARBA00022946"/>
    </source>
</evidence>
<dbReference type="CDD" id="cd00610">
    <property type="entry name" value="OAT_like"/>
    <property type="match status" value="1"/>
</dbReference>
<dbReference type="InterPro" id="IPR049704">
    <property type="entry name" value="Aminotrans_3_PPA_site"/>
</dbReference>
<evidence type="ECO:0000256" key="12">
    <source>
        <dbReference type="SAM" id="MobiDB-lite"/>
    </source>
</evidence>
<evidence type="ECO:0000256" key="11">
    <source>
        <dbReference type="RuleBase" id="RU003560"/>
    </source>
</evidence>
<dbReference type="PIRSF" id="PIRSF000521">
    <property type="entry name" value="Transaminase_4ab_Lys_Orn"/>
    <property type="match status" value="1"/>
</dbReference>
<dbReference type="Proteomes" id="UP001314263">
    <property type="component" value="Unassembled WGS sequence"/>
</dbReference>
<evidence type="ECO:0000313" key="13">
    <source>
        <dbReference type="EMBL" id="CAK0786851.1"/>
    </source>
</evidence>
<comment type="cofactor">
    <cofactor evidence="1">
        <name>pyridoxal 5'-phosphate</name>
        <dbReference type="ChEBI" id="CHEBI:597326"/>
    </cofactor>
</comment>
<evidence type="ECO:0000256" key="2">
    <source>
        <dbReference type="ARBA" id="ARBA00004173"/>
    </source>
</evidence>
<evidence type="ECO:0000256" key="4">
    <source>
        <dbReference type="ARBA" id="ARBA00011881"/>
    </source>
</evidence>
<accession>A0AAV1IJ51</accession>
<dbReference type="FunFam" id="3.40.640.10:FF:000004">
    <property type="entry name" value="Acetylornithine aminotransferase"/>
    <property type="match status" value="1"/>
</dbReference>
<gene>
    <name evidence="13" type="primary">AGT2</name>
    <name evidence="13" type="ORF">CVIRNUC_010065</name>
</gene>
<keyword evidence="14" id="KW-1185">Reference proteome</keyword>
<dbReference type="PANTHER" id="PTHR45688">
    <property type="match status" value="1"/>
</dbReference>
<comment type="caution">
    <text evidence="13">The sequence shown here is derived from an EMBL/GenBank/DDBJ whole genome shotgun (WGS) entry which is preliminary data.</text>
</comment>
<keyword evidence="9" id="KW-0809">Transit peptide</keyword>
<dbReference type="GO" id="GO:0030170">
    <property type="term" value="F:pyridoxal phosphate binding"/>
    <property type="evidence" value="ECO:0007669"/>
    <property type="project" value="InterPro"/>
</dbReference>
<dbReference type="InterPro" id="IPR015421">
    <property type="entry name" value="PyrdxlP-dep_Trfase_major"/>
</dbReference>
<reference evidence="13 14" key="1">
    <citation type="submission" date="2023-10" db="EMBL/GenBank/DDBJ databases">
        <authorList>
            <person name="Maclean D."/>
            <person name="Macfadyen A."/>
        </authorList>
    </citation>
    <scope>NUCLEOTIDE SEQUENCE [LARGE SCALE GENOMIC DNA]</scope>
</reference>
<dbReference type="PROSITE" id="PS00600">
    <property type="entry name" value="AA_TRANSFER_CLASS_3"/>
    <property type="match status" value="1"/>
</dbReference>
<dbReference type="InterPro" id="IPR015424">
    <property type="entry name" value="PyrdxlP-dep_Trfase"/>
</dbReference>
<organism evidence="13 14">
    <name type="scientific">Coccomyxa viridis</name>
    <dbReference type="NCBI Taxonomy" id="1274662"/>
    <lineage>
        <taxon>Eukaryota</taxon>
        <taxon>Viridiplantae</taxon>
        <taxon>Chlorophyta</taxon>
        <taxon>core chlorophytes</taxon>
        <taxon>Trebouxiophyceae</taxon>
        <taxon>Trebouxiophyceae incertae sedis</taxon>
        <taxon>Coccomyxaceae</taxon>
        <taxon>Coccomyxa</taxon>
    </lineage>
</organism>